<comment type="catalytic activity">
    <reaction evidence="16">
        <text>L-threonyl-[protein] + ATP = O-phospho-L-threonyl-[protein] + ADP + H(+)</text>
        <dbReference type="Rhea" id="RHEA:46608"/>
        <dbReference type="Rhea" id="RHEA-COMP:11060"/>
        <dbReference type="Rhea" id="RHEA-COMP:11605"/>
        <dbReference type="ChEBI" id="CHEBI:15378"/>
        <dbReference type="ChEBI" id="CHEBI:30013"/>
        <dbReference type="ChEBI" id="CHEBI:30616"/>
        <dbReference type="ChEBI" id="CHEBI:61977"/>
        <dbReference type="ChEBI" id="CHEBI:456216"/>
        <dbReference type="EC" id="2.7.11.1"/>
    </reaction>
</comment>
<evidence type="ECO:0000256" key="15">
    <source>
        <dbReference type="ARBA" id="ARBA00023180"/>
    </source>
</evidence>
<proteinExistence type="inferred from homology"/>
<dbReference type="Gene3D" id="2.90.10.10">
    <property type="entry name" value="Bulb-type lectin domain"/>
    <property type="match status" value="1"/>
</dbReference>
<dbReference type="Gene3D" id="3.30.200.20">
    <property type="entry name" value="Phosphorylase Kinase, domain 1"/>
    <property type="match status" value="1"/>
</dbReference>
<dbReference type="PANTHER" id="PTHR27002:SF181">
    <property type="entry name" value="RECEPTOR-LIKE SERINE_THREONINE-PROTEIN KINASE"/>
    <property type="match status" value="1"/>
</dbReference>
<dbReference type="GO" id="GO:0051707">
    <property type="term" value="P:response to other organism"/>
    <property type="evidence" value="ECO:0007669"/>
    <property type="project" value="UniProtKB-ARBA"/>
</dbReference>
<keyword evidence="6" id="KW-0812">Transmembrane</keyword>
<dbReference type="AlphaFoldDB" id="A0A8J5LXU9"/>
<dbReference type="SMART" id="SM00473">
    <property type="entry name" value="PAN_AP"/>
    <property type="match status" value="1"/>
</dbReference>
<feature type="domain" description="Bulb-type lectin" evidence="19">
    <location>
        <begin position="31"/>
        <end position="153"/>
    </location>
</feature>
<feature type="domain" description="Protein kinase" evidence="18">
    <location>
        <begin position="492"/>
        <end position="767"/>
    </location>
</feature>
<evidence type="ECO:0000256" key="16">
    <source>
        <dbReference type="PIRNR" id="PIRNR000641"/>
    </source>
</evidence>
<dbReference type="Pfam" id="PF08276">
    <property type="entry name" value="PAN_2"/>
    <property type="match status" value="1"/>
</dbReference>
<evidence type="ECO:0000259" key="20">
    <source>
        <dbReference type="PROSITE" id="PS50948"/>
    </source>
</evidence>
<keyword evidence="7 17" id="KW-0732">Signal</keyword>
<dbReference type="InterPro" id="IPR001480">
    <property type="entry name" value="Bulb-type_lectin_dom"/>
</dbReference>
<evidence type="ECO:0000256" key="9">
    <source>
        <dbReference type="ARBA" id="ARBA00022777"/>
    </source>
</evidence>
<evidence type="ECO:0000256" key="3">
    <source>
        <dbReference type="ARBA" id="ARBA00022527"/>
    </source>
</evidence>
<evidence type="ECO:0000256" key="14">
    <source>
        <dbReference type="ARBA" id="ARBA00023170"/>
    </source>
</evidence>
<evidence type="ECO:0000256" key="4">
    <source>
        <dbReference type="ARBA" id="ARBA00022536"/>
    </source>
</evidence>
<dbReference type="PROSITE" id="PS50011">
    <property type="entry name" value="PROTEIN_KINASE_DOM"/>
    <property type="match status" value="1"/>
</dbReference>
<sequence>MQLRISCKPSIFLLLRLLLSTGLVYPAIDARNILIPGQPLYDDGTTLISSGGRFELGFFSPTASRRRYVGIWYRNISQTPVWVANRSSPIYGRSGLLLLSGEGTLIVTAINSSTVNWSSSNLTRLTNPKATLFDDGNFAVREAGNDDPDSFAWQSFDFPTDTLLPGMKLGWNLTSGLNRQLTSWASASDPSPGGYTLGIDLQGDPQLFVWFRSQPLWRGGRWNGLYFTGAPGMDDPLLFNATFVVDPRQVIYSFSLRDPSIGGSVLVVDYSGELQRLDWMDGAEVWDVDWSMPKDPCDTMSACGANAVCDPNARQMCRCLAAFLVNNASTWDPSNPNGCSRISPLNCGNSNGTGAFFKFSRSKLPDTSISVVDRRSTSLDQCRESCMKNCSCNAYASSDISESESGCIMWMGDITDLRLYSGAGGQDLYVRMTVFNSSNSQGEILFLTTTTAPPSRLRYMLYNSNAVKEIEEEDLDLPLFDLDTVLDATNNFAAENKLGQGGFGPVYKGRLGDGQEIAVKRLSKTSTQGIDEFKNEVVIIAKLQHQNLVRLLGCCIQGGERTLIYEYMPNGSLDAFLFDEEKRMLLDWKTRYDIIVGIARGLLYLHHDSRLKIIHRDMKASNILLDKDNIPKISDFGLARIFRGDEMEINTRKVVGTYGYMSPEYGMNGIFSIKSDVFSFGVLILEIISGKKNRGAYQSDYLNLLGHIWSLWEEGKSVEIVDKSIGSFSIVEVTRCIKIGLLCVQDRPQDRPTMSLVVTMLSSDSTIPEPKQPCFVVALDSSNSLIGKQYPPSINNVSNTTLEGR</sequence>
<dbReference type="PIRSF" id="PIRSF000641">
    <property type="entry name" value="SRK"/>
    <property type="match status" value="1"/>
</dbReference>
<evidence type="ECO:0000259" key="19">
    <source>
        <dbReference type="PROSITE" id="PS50927"/>
    </source>
</evidence>
<comment type="caution">
    <text evidence="21">The sequence shown here is derived from an EMBL/GenBank/DDBJ whole genome shotgun (WGS) entry which is preliminary data.</text>
</comment>
<evidence type="ECO:0000256" key="6">
    <source>
        <dbReference type="ARBA" id="ARBA00022692"/>
    </source>
</evidence>
<dbReference type="InterPro" id="IPR003609">
    <property type="entry name" value="Pan_app"/>
</dbReference>
<keyword evidence="12" id="KW-0472">Membrane</keyword>
<keyword evidence="9 16" id="KW-0418">Kinase</keyword>
<keyword evidence="4" id="KW-0245">EGF-like domain</keyword>
<comment type="similarity">
    <text evidence="16">Belongs to the protein kinase superfamily. Ser/Thr protein kinase family.</text>
</comment>
<keyword evidence="2" id="KW-1003">Cell membrane</keyword>
<dbReference type="FunFam" id="1.10.510.10:FF:000060">
    <property type="entry name" value="G-type lectin S-receptor-like serine/threonine-protein kinase"/>
    <property type="match status" value="1"/>
</dbReference>
<dbReference type="PROSITE" id="PS50927">
    <property type="entry name" value="BULB_LECTIN"/>
    <property type="match status" value="1"/>
</dbReference>
<feature type="signal peptide" evidence="17">
    <location>
        <begin position="1"/>
        <end position="30"/>
    </location>
</feature>
<dbReference type="GO" id="GO:0005524">
    <property type="term" value="F:ATP binding"/>
    <property type="evidence" value="ECO:0007669"/>
    <property type="project" value="UniProtKB-KW"/>
</dbReference>
<evidence type="ECO:0000256" key="7">
    <source>
        <dbReference type="ARBA" id="ARBA00022729"/>
    </source>
</evidence>
<dbReference type="PANTHER" id="PTHR27002">
    <property type="entry name" value="RECEPTOR-LIKE SERINE/THREONINE-PROTEIN KINASE SD1-8"/>
    <property type="match status" value="1"/>
</dbReference>
<keyword evidence="8 16" id="KW-0547">Nucleotide-binding</keyword>
<evidence type="ECO:0000256" key="13">
    <source>
        <dbReference type="ARBA" id="ARBA00023157"/>
    </source>
</evidence>
<dbReference type="GO" id="GO:0005886">
    <property type="term" value="C:plasma membrane"/>
    <property type="evidence" value="ECO:0007669"/>
    <property type="project" value="UniProtKB-SubCell"/>
</dbReference>
<dbReference type="Gene3D" id="1.10.510.10">
    <property type="entry name" value="Transferase(Phosphotransferase) domain 1"/>
    <property type="match status" value="1"/>
</dbReference>
<protein>
    <recommendedName>
        <fullName evidence="16">Receptor-like serine/threonine-protein kinase</fullName>
        <ecNumber evidence="16">2.7.11.1</ecNumber>
    </recommendedName>
</protein>
<keyword evidence="3 16" id="KW-0723">Serine/threonine-protein kinase</keyword>
<evidence type="ECO:0000313" key="21">
    <source>
        <dbReference type="EMBL" id="KAG6527224.1"/>
    </source>
</evidence>
<dbReference type="InterPro" id="IPR000719">
    <property type="entry name" value="Prot_kinase_dom"/>
</dbReference>
<dbReference type="CDD" id="cd00028">
    <property type="entry name" value="B_lectin"/>
    <property type="match status" value="1"/>
</dbReference>
<keyword evidence="10 16" id="KW-0067">ATP-binding</keyword>
<dbReference type="SUPFAM" id="SSF51110">
    <property type="entry name" value="alpha-D-mannose-specific plant lectins"/>
    <property type="match status" value="1"/>
</dbReference>
<dbReference type="InterPro" id="IPR024171">
    <property type="entry name" value="SRK-like_kinase"/>
</dbReference>
<evidence type="ECO:0000313" key="22">
    <source>
        <dbReference type="Proteomes" id="UP000734854"/>
    </source>
</evidence>
<evidence type="ECO:0000256" key="1">
    <source>
        <dbReference type="ARBA" id="ARBA00004251"/>
    </source>
</evidence>
<dbReference type="CDD" id="cd01098">
    <property type="entry name" value="PAN_AP_plant"/>
    <property type="match status" value="1"/>
</dbReference>
<dbReference type="Pfam" id="PF01453">
    <property type="entry name" value="B_lectin"/>
    <property type="match status" value="1"/>
</dbReference>
<dbReference type="EMBL" id="JACMSC010000003">
    <property type="protein sequence ID" value="KAG6527224.1"/>
    <property type="molecule type" value="Genomic_DNA"/>
</dbReference>
<feature type="domain" description="Apple" evidence="20">
    <location>
        <begin position="347"/>
        <end position="433"/>
    </location>
</feature>
<accession>A0A8J5LXU9</accession>
<keyword evidence="14" id="KW-0675">Receptor</keyword>
<dbReference type="Gene3D" id="3.50.4.10">
    <property type="entry name" value="Hepatocyte Growth Factor"/>
    <property type="match status" value="1"/>
</dbReference>
<dbReference type="InterPro" id="IPR011009">
    <property type="entry name" value="Kinase-like_dom_sf"/>
</dbReference>
<comment type="subcellular location">
    <subcellularLocation>
        <location evidence="1">Cell membrane</location>
        <topology evidence="1">Single-pass type I membrane protein</topology>
    </subcellularLocation>
</comment>
<evidence type="ECO:0000256" key="8">
    <source>
        <dbReference type="ARBA" id="ARBA00022741"/>
    </source>
</evidence>
<dbReference type="Pfam" id="PF07714">
    <property type="entry name" value="PK_Tyr_Ser-Thr"/>
    <property type="match status" value="1"/>
</dbReference>
<dbReference type="EC" id="2.7.11.1" evidence="16"/>
<organism evidence="21 22">
    <name type="scientific">Zingiber officinale</name>
    <name type="common">Ginger</name>
    <name type="synonym">Amomum zingiber</name>
    <dbReference type="NCBI Taxonomy" id="94328"/>
    <lineage>
        <taxon>Eukaryota</taxon>
        <taxon>Viridiplantae</taxon>
        <taxon>Streptophyta</taxon>
        <taxon>Embryophyta</taxon>
        <taxon>Tracheophyta</taxon>
        <taxon>Spermatophyta</taxon>
        <taxon>Magnoliopsida</taxon>
        <taxon>Liliopsida</taxon>
        <taxon>Zingiberales</taxon>
        <taxon>Zingiberaceae</taxon>
        <taxon>Zingiber</taxon>
    </lineage>
</organism>
<dbReference type="GO" id="GO:0048544">
    <property type="term" value="P:recognition of pollen"/>
    <property type="evidence" value="ECO:0007669"/>
    <property type="project" value="InterPro"/>
</dbReference>
<dbReference type="SUPFAM" id="SSF56112">
    <property type="entry name" value="Protein kinase-like (PK-like)"/>
    <property type="match status" value="1"/>
</dbReference>
<comment type="catalytic activity">
    <reaction evidence="16">
        <text>L-seryl-[protein] + ATP = O-phospho-L-seryl-[protein] + ADP + H(+)</text>
        <dbReference type="Rhea" id="RHEA:17989"/>
        <dbReference type="Rhea" id="RHEA-COMP:9863"/>
        <dbReference type="Rhea" id="RHEA-COMP:11604"/>
        <dbReference type="ChEBI" id="CHEBI:15378"/>
        <dbReference type="ChEBI" id="CHEBI:29999"/>
        <dbReference type="ChEBI" id="CHEBI:30616"/>
        <dbReference type="ChEBI" id="CHEBI:83421"/>
        <dbReference type="ChEBI" id="CHEBI:456216"/>
        <dbReference type="EC" id="2.7.11.1"/>
    </reaction>
</comment>
<evidence type="ECO:0000256" key="17">
    <source>
        <dbReference type="SAM" id="SignalP"/>
    </source>
</evidence>
<dbReference type="Proteomes" id="UP000734854">
    <property type="component" value="Unassembled WGS sequence"/>
</dbReference>
<feature type="chain" id="PRO_5035284680" description="Receptor-like serine/threonine-protein kinase" evidence="17">
    <location>
        <begin position="31"/>
        <end position="805"/>
    </location>
</feature>
<evidence type="ECO:0000256" key="12">
    <source>
        <dbReference type="ARBA" id="ARBA00023136"/>
    </source>
</evidence>
<dbReference type="InterPro" id="IPR000858">
    <property type="entry name" value="S_locus_glycoprot_dom"/>
</dbReference>
<dbReference type="GO" id="GO:0004674">
    <property type="term" value="F:protein serine/threonine kinase activity"/>
    <property type="evidence" value="ECO:0007669"/>
    <property type="project" value="UniProtKB-KW"/>
</dbReference>
<dbReference type="InterPro" id="IPR008271">
    <property type="entry name" value="Ser/Thr_kinase_AS"/>
</dbReference>
<keyword evidence="15" id="KW-0325">Glycoprotein</keyword>
<evidence type="ECO:0000256" key="5">
    <source>
        <dbReference type="ARBA" id="ARBA00022679"/>
    </source>
</evidence>
<dbReference type="FunFam" id="3.30.200.20:FF:000330">
    <property type="entry name" value="G-type lectin S-receptor-like serine/threonine-protein kinase At4g03230"/>
    <property type="match status" value="1"/>
</dbReference>
<dbReference type="Pfam" id="PF00954">
    <property type="entry name" value="S_locus_glycop"/>
    <property type="match status" value="1"/>
</dbReference>
<dbReference type="CDD" id="cd14066">
    <property type="entry name" value="STKc_IRAK"/>
    <property type="match status" value="1"/>
</dbReference>
<keyword evidence="13" id="KW-1015">Disulfide bond</keyword>
<keyword evidence="5 16" id="KW-0808">Transferase</keyword>
<dbReference type="InterPro" id="IPR036426">
    <property type="entry name" value="Bulb-type_lectin_dom_sf"/>
</dbReference>
<dbReference type="SMART" id="SM00220">
    <property type="entry name" value="S_TKc"/>
    <property type="match status" value="1"/>
</dbReference>
<reference evidence="21 22" key="1">
    <citation type="submission" date="2020-08" db="EMBL/GenBank/DDBJ databases">
        <title>Plant Genome Project.</title>
        <authorList>
            <person name="Zhang R.-G."/>
        </authorList>
    </citation>
    <scope>NUCLEOTIDE SEQUENCE [LARGE SCALE GENOMIC DNA]</scope>
    <source>
        <tissue evidence="21">Rhizome</tissue>
    </source>
</reference>
<dbReference type="PROSITE" id="PS50948">
    <property type="entry name" value="PAN"/>
    <property type="match status" value="1"/>
</dbReference>
<gene>
    <name evidence="21" type="ORF">ZIOFF_009319</name>
</gene>
<keyword evidence="22" id="KW-1185">Reference proteome</keyword>
<dbReference type="SMART" id="SM00108">
    <property type="entry name" value="B_lectin"/>
    <property type="match status" value="1"/>
</dbReference>
<evidence type="ECO:0000259" key="18">
    <source>
        <dbReference type="PROSITE" id="PS50011"/>
    </source>
</evidence>
<dbReference type="PROSITE" id="PS00108">
    <property type="entry name" value="PROTEIN_KINASE_ST"/>
    <property type="match status" value="1"/>
</dbReference>
<evidence type="ECO:0000256" key="10">
    <source>
        <dbReference type="ARBA" id="ARBA00022840"/>
    </source>
</evidence>
<dbReference type="InterPro" id="IPR001245">
    <property type="entry name" value="Ser-Thr/Tyr_kinase_cat_dom"/>
</dbReference>
<evidence type="ECO:0000256" key="11">
    <source>
        <dbReference type="ARBA" id="ARBA00022989"/>
    </source>
</evidence>
<keyword evidence="11" id="KW-1133">Transmembrane helix</keyword>
<name>A0A8J5LXU9_ZINOF</name>
<evidence type="ECO:0000256" key="2">
    <source>
        <dbReference type="ARBA" id="ARBA00022475"/>
    </source>
</evidence>